<keyword evidence="1" id="KW-0812">Transmembrane</keyword>
<dbReference type="InterPro" id="IPR014550">
    <property type="entry name" value="UCP028704_OpgC"/>
</dbReference>
<gene>
    <name evidence="2" type="primary">opgC</name>
    <name evidence="2" type="ORF">GCM10011430_13970</name>
</gene>
<dbReference type="PANTHER" id="PTHR38592:SF3">
    <property type="entry name" value="BLL4819 PROTEIN"/>
    <property type="match status" value="1"/>
</dbReference>
<dbReference type="RefSeq" id="WP_188420301.1">
    <property type="nucleotide sequence ID" value="NZ_BMDP01000002.1"/>
</dbReference>
<evidence type="ECO:0000313" key="3">
    <source>
        <dbReference type="Proteomes" id="UP000627205"/>
    </source>
</evidence>
<feature type="transmembrane region" description="Helical" evidence="1">
    <location>
        <begin position="314"/>
        <end position="336"/>
    </location>
</feature>
<reference evidence="2" key="1">
    <citation type="journal article" date="2014" name="Int. J. Syst. Evol. Microbiol.">
        <title>Complete genome sequence of Corynebacterium casei LMG S-19264T (=DSM 44701T), isolated from a smear-ripened cheese.</title>
        <authorList>
            <consortium name="US DOE Joint Genome Institute (JGI-PGF)"/>
            <person name="Walter F."/>
            <person name="Albersmeier A."/>
            <person name="Kalinowski J."/>
            <person name="Ruckert C."/>
        </authorList>
    </citation>
    <scope>NUCLEOTIDE SEQUENCE</scope>
    <source>
        <strain evidence="2">CCM 7664</strain>
    </source>
</reference>
<dbReference type="Pfam" id="PF10129">
    <property type="entry name" value="OpgC_C"/>
    <property type="match status" value="1"/>
</dbReference>
<feature type="transmembrane region" description="Helical" evidence="1">
    <location>
        <begin position="81"/>
        <end position="103"/>
    </location>
</feature>
<feature type="transmembrane region" description="Helical" evidence="1">
    <location>
        <begin position="276"/>
        <end position="293"/>
    </location>
</feature>
<keyword evidence="1" id="KW-0472">Membrane</keyword>
<dbReference type="PIRSF" id="PIRSF028704">
    <property type="entry name" value="UPC028704"/>
    <property type="match status" value="1"/>
</dbReference>
<evidence type="ECO:0000256" key="1">
    <source>
        <dbReference type="SAM" id="Phobius"/>
    </source>
</evidence>
<evidence type="ECO:0000313" key="2">
    <source>
        <dbReference type="EMBL" id="GGI54223.1"/>
    </source>
</evidence>
<feature type="transmembrane region" description="Helical" evidence="1">
    <location>
        <begin position="239"/>
        <end position="256"/>
    </location>
</feature>
<dbReference type="AlphaFoldDB" id="A0A8J3F5Z8"/>
<proteinExistence type="predicted"/>
<comment type="caution">
    <text evidence="2">The sequence shown here is derived from an EMBL/GenBank/DDBJ whole genome shotgun (WGS) entry which is preliminary data.</text>
</comment>
<accession>A0A8J3F5Z8</accession>
<keyword evidence="3" id="KW-1185">Reference proteome</keyword>
<dbReference type="PANTHER" id="PTHR38592">
    <property type="entry name" value="BLL4819 PROTEIN"/>
    <property type="match status" value="1"/>
</dbReference>
<feature type="transmembrane region" description="Helical" evidence="1">
    <location>
        <begin position="123"/>
        <end position="150"/>
    </location>
</feature>
<organism evidence="2 3">
    <name type="scientific">Oxalicibacterium solurbis</name>
    <dbReference type="NCBI Taxonomy" id="69280"/>
    <lineage>
        <taxon>Bacteria</taxon>
        <taxon>Pseudomonadati</taxon>
        <taxon>Pseudomonadota</taxon>
        <taxon>Betaproteobacteria</taxon>
        <taxon>Burkholderiales</taxon>
        <taxon>Oxalobacteraceae</taxon>
        <taxon>Oxalicibacterium</taxon>
    </lineage>
</organism>
<sequence>MKDTTSRRWELDALRGLMLVMMFTTHLPTRYSNIFGQSFGFVSAAEGFVILSAFMAGMVYTRKAQRDGVPAMRTAFFRRTLTVYAWHVGCLLLLFTVIAGLGLKFGQPGLKSLIGFYLYDPVTALWASVLLIYNPPLLDILPLYILLLLLSPWLLAHGMRCGWRGIFIVSLLLWVAAQFDISAGLYAMLVAVTGLTVPFRETGAFETYAWQLLWVLGLWLGAMHAQGKLDRWLAFSPKILGTALAIVVICFVWRHVVGQAPFPGNDVLNRWLFDKWHLAPLRMVNFLALAIVLQHFGQRIVPLLPRLRFFESMGAASLPVFCMHLLVVLVIRAVLGDSFDDRTDWDDAVLLIGGVLLLYLVSYLAAGWRNRPRR</sequence>
<keyword evidence="1" id="KW-1133">Transmembrane helix</keyword>
<name>A0A8J3F5Z8_9BURK</name>
<reference evidence="2" key="2">
    <citation type="submission" date="2020-09" db="EMBL/GenBank/DDBJ databases">
        <authorList>
            <person name="Sun Q."/>
            <person name="Sedlacek I."/>
        </authorList>
    </citation>
    <scope>NUCLEOTIDE SEQUENCE</scope>
    <source>
        <strain evidence="2">CCM 7664</strain>
    </source>
</reference>
<feature type="transmembrane region" description="Helical" evidence="1">
    <location>
        <begin position="162"/>
        <end position="188"/>
    </location>
</feature>
<dbReference type="Proteomes" id="UP000627205">
    <property type="component" value="Unassembled WGS sequence"/>
</dbReference>
<feature type="transmembrane region" description="Helical" evidence="1">
    <location>
        <begin position="208"/>
        <end position="227"/>
    </location>
</feature>
<protein>
    <submittedName>
        <fullName evidence="2">OpgC protein</fullName>
    </submittedName>
</protein>
<feature type="transmembrane region" description="Helical" evidence="1">
    <location>
        <begin position="348"/>
        <end position="368"/>
    </location>
</feature>
<feature type="transmembrane region" description="Helical" evidence="1">
    <location>
        <begin position="41"/>
        <end position="60"/>
    </location>
</feature>
<dbReference type="EMBL" id="BMDP01000002">
    <property type="protein sequence ID" value="GGI54223.1"/>
    <property type="molecule type" value="Genomic_DNA"/>
</dbReference>